<comment type="caution">
    <text evidence="2">The sequence shown here is derived from an EMBL/GenBank/DDBJ whole genome shotgun (WGS) entry which is preliminary data.</text>
</comment>
<gene>
    <name evidence="2" type="ORF">QUW28_08640</name>
</gene>
<dbReference type="Gene3D" id="3.40.50.620">
    <property type="entry name" value="HUPs"/>
    <property type="match status" value="1"/>
</dbReference>
<organism evidence="2 3">
    <name type="scientific">Enorma phocaeensis</name>
    <dbReference type="NCBI Taxonomy" id="1871019"/>
    <lineage>
        <taxon>Bacteria</taxon>
        <taxon>Bacillati</taxon>
        <taxon>Actinomycetota</taxon>
        <taxon>Coriobacteriia</taxon>
        <taxon>Coriobacteriales</taxon>
        <taxon>Coriobacteriaceae</taxon>
        <taxon>Enorma</taxon>
    </lineage>
</organism>
<evidence type="ECO:0000313" key="2">
    <source>
        <dbReference type="EMBL" id="MDM8275554.1"/>
    </source>
</evidence>
<dbReference type="InterPro" id="IPR005232">
    <property type="entry name" value="LarE"/>
</dbReference>
<keyword evidence="3" id="KW-1185">Reference proteome</keyword>
<dbReference type="Proteomes" id="UP001529421">
    <property type="component" value="Unassembled WGS sequence"/>
</dbReference>
<sequence>MTSDLTHKLEELVALLKSYDSVALGFSGGVDSTFLAAVGARFMPRSTALVHLINPFAATPEQNSVRQLAHVEADGATSAMGLPLIEIPLDTLSMPKVACNAPDRCYQCKLAGFSLLVSEARARGIQTVIDGSNADDIDDDRPGMRALRELGVRSPLQETGWHKSEERALLRSWDVPVWNLPAGACLATRVKTGEPLTSEKLNVARACEDYLHGLGLRQVRARIDGGSLRIEAAYEDLSRLEALATDGAEDVGAEPERRSSESSGNDRGIGLSPAILHELRRLSNRRVAARAVVYHPE</sequence>
<protein>
    <submittedName>
        <fullName evidence="2">ATP-dependent sacrificial sulfur transferase LarE</fullName>
    </submittedName>
</protein>
<dbReference type="RefSeq" id="WP_289545678.1">
    <property type="nucleotide sequence ID" value="NZ_JAUDDZ010000013.1"/>
</dbReference>
<dbReference type="InterPro" id="IPR052188">
    <property type="entry name" value="Ni-pincer_cofactor_biosynth"/>
</dbReference>
<accession>A0ABT7VAY5</accession>
<feature type="region of interest" description="Disordered" evidence="1">
    <location>
        <begin position="246"/>
        <end position="269"/>
    </location>
</feature>
<dbReference type="EMBL" id="JAUDDZ010000013">
    <property type="protein sequence ID" value="MDM8275554.1"/>
    <property type="molecule type" value="Genomic_DNA"/>
</dbReference>
<dbReference type="PANTHER" id="PTHR43169">
    <property type="entry name" value="EXSB FAMILY PROTEIN"/>
    <property type="match status" value="1"/>
</dbReference>
<name>A0ABT7VAY5_9ACTN</name>
<dbReference type="PANTHER" id="PTHR43169:SF2">
    <property type="entry name" value="NAD_GMP SYNTHASE DOMAIN-CONTAINING PROTEIN"/>
    <property type="match status" value="1"/>
</dbReference>
<dbReference type="SUPFAM" id="SSF52402">
    <property type="entry name" value="Adenine nucleotide alpha hydrolases-like"/>
    <property type="match status" value="1"/>
</dbReference>
<dbReference type="GO" id="GO:0016740">
    <property type="term" value="F:transferase activity"/>
    <property type="evidence" value="ECO:0007669"/>
    <property type="project" value="UniProtKB-KW"/>
</dbReference>
<evidence type="ECO:0000313" key="3">
    <source>
        <dbReference type="Proteomes" id="UP001529421"/>
    </source>
</evidence>
<proteinExistence type="predicted"/>
<reference evidence="3" key="1">
    <citation type="submission" date="2023-06" db="EMBL/GenBank/DDBJ databases">
        <title>Identification and characterization of horizontal gene transfer across gut microbiota members of farm animals based on homology search.</title>
        <authorList>
            <person name="Zeman M."/>
            <person name="Kubasova T."/>
            <person name="Jahodarova E."/>
            <person name="Nykrynova M."/>
            <person name="Rychlik I."/>
        </authorList>
    </citation>
    <scope>NUCLEOTIDE SEQUENCE [LARGE SCALE GENOMIC DNA]</scope>
    <source>
        <strain evidence="3">154_Feed</strain>
    </source>
</reference>
<evidence type="ECO:0000256" key="1">
    <source>
        <dbReference type="SAM" id="MobiDB-lite"/>
    </source>
</evidence>
<keyword evidence="2" id="KW-0808">Transferase</keyword>
<dbReference type="PIRSF" id="PIRSF006661">
    <property type="entry name" value="PP-lp_UCP006661"/>
    <property type="match status" value="1"/>
</dbReference>
<dbReference type="InterPro" id="IPR014729">
    <property type="entry name" value="Rossmann-like_a/b/a_fold"/>
</dbReference>